<evidence type="ECO:0000256" key="10">
    <source>
        <dbReference type="SAM" id="Phobius"/>
    </source>
</evidence>
<evidence type="ECO:0000256" key="2">
    <source>
        <dbReference type="ARBA" id="ARBA00022692"/>
    </source>
</evidence>
<gene>
    <name evidence="12" type="ORF">pdam_00010948</name>
</gene>
<dbReference type="GO" id="GO:0005886">
    <property type="term" value="C:plasma membrane"/>
    <property type="evidence" value="ECO:0007669"/>
    <property type="project" value="TreeGrafter"/>
</dbReference>
<dbReference type="SMART" id="SM01381">
    <property type="entry name" value="7TM_GPCR_Srsx"/>
    <property type="match status" value="1"/>
</dbReference>
<feature type="compositionally biased region" description="Basic and acidic residues" evidence="9">
    <location>
        <begin position="806"/>
        <end position="815"/>
    </location>
</feature>
<dbReference type="CDD" id="cd00637">
    <property type="entry name" value="7tm_classA_rhodopsin-like"/>
    <property type="match status" value="2"/>
</dbReference>
<feature type="transmembrane region" description="Helical" evidence="10">
    <location>
        <begin position="576"/>
        <end position="595"/>
    </location>
</feature>
<sequence length="927" mass="106555">MNSNTTFNAKDTTPFPFYSSQLNDVTDALNESYTNVSTDNPDTVQSLDFWIVKIVLYGVILLGSSIGNSLVIYIIVSNVRMRTGSNYLIMNLALCDFVTPVFSIPFDYFLEEYNYIWMYGSVMCKLLWPLTTMSSTSAALTLAAISLDRYRVIMHPFRPRLTKFKIKCIIVAVYVFSLLVVTPYSYVLDLKGHQCREIWPDISYKKYYTLGLFHVQYFLPLIFMVFMYSLALKNLYTSADKTSGQKAEQEPAAVSRKVSRTSTNSRRSSVAETEPKLKKVSSTVRLVRKFSSTVRRGKTEANKKATKMFMAVVGVFTICMFPNQALWLWADFYNEGQNPRFLNAVIICWLFTYANSVCNPVIYAVFSRDFRRGFKRAFRKVFCLHRRKNRQVYKTDMVETLTTELKCVASGETEKRKRKNATVQRPKLYLLEAVSAEPNGSATTLLPRDVLGESQAFNITKIFFYFIILSASTFGNSMLAHIIIHTRKMQTASNFLILNLALCDVVTPLISIVFDFILEENNYEWIYGEAMCTILWPTQTYFTCASSLTLAAISLDRYRIILHPFKIRLSSKQISLLIFLVHICSLVAVIPYGYFLVLRDGSCGENWPKFSYRQAYTLFLFLIQYALPLVIMIFMYTMAVRALCQTSKRTRDKSIRARTPQFIVKKLKFEAKQQEIQRGLSKTHYTFIRRLSKLKTRDIWKTPNARATKMFIVIVTVFAIFMFPNQIVWMWADFGGGINHPNFSKLSIICWLFTYTNSVVNPVIFGLFSKDFRKGFRRIFRSLLRCERLIGKEDLVRSRRQSTSKTRSETTESHGMDYGSCTKESNLSCLIQDEQKTPMLERKTYHQFNEMSPPSPQPNFASNRTAIESFGKQTLSSPPRAFELGDAAACHFNGPLRENSVEQWHTLSTSDSHILTDALNSSPETNC</sequence>
<dbReference type="Gene3D" id="1.20.1070.10">
    <property type="entry name" value="Rhodopsin 7-helix transmembrane proteins"/>
    <property type="match status" value="2"/>
</dbReference>
<dbReference type="GO" id="GO:0004930">
    <property type="term" value="F:G protein-coupled receptor activity"/>
    <property type="evidence" value="ECO:0007669"/>
    <property type="project" value="UniProtKB-KW"/>
</dbReference>
<comment type="subcellular location">
    <subcellularLocation>
        <location evidence="1">Membrane</location>
        <topology evidence="1">Multi-pass membrane protein</topology>
    </subcellularLocation>
</comment>
<evidence type="ECO:0000256" key="6">
    <source>
        <dbReference type="ARBA" id="ARBA00023170"/>
    </source>
</evidence>
<organism evidence="12 13">
    <name type="scientific">Pocillopora damicornis</name>
    <name type="common">Cauliflower coral</name>
    <name type="synonym">Millepora damicornis</name>
    <dbReference type="NCBI Taxonomy" id="46731"/>
    <lineage>
        <taxon>Eukaryota</taxon>
        <taxon>Metazoa</taxon>
        <taxon>Cnidaria</taxon>
        <taxon>Anthozoa</taxon>
        <taxon>Hexacorallia</taxon>
        <taxon>Scleractinia</taxon>
        <taxon>Astrocoeniina</taxon>
        <taxon>Pocilloporidae</taxon>
        <taxon>Pocillopora</taxon>
    </lineage>
</organism>
<evidence type="ECO:0000256" key="1">
    <source>
        <dbReference type="ARBA" id="ARBA00004141"/>
    </source>
</evidence>
<feature type="transmembrane region" description="Helical" evidence="10">
    <location>
        <begin position="615"/>
        <end position="644"/>
    </location>
</feature>
<feature type="domain" description="G-protein coupled receptors family 1 profile" evidence="11">
    <location>
        <begin position="67"/>
        <end position="363"/>
    </location>
</feature>
<feature type="region of interest" description="Disordered" evidence="9">
    <location>
        <begin position="247"/>
        <end position="276"/>
    </location>
</feature>
<feature type="transmembrane region" description="Helical" evidence="10">
    <location>
        <begin position="88"/>
        <end position="106"/>
    </location>
</feature>
<evidence type="ECO:0000256" key="8">
    <source>
        <dbReference type="RuleBase" id="RU000688"/>
    </source>
</evidence>
<feature type="transmembrane region" description="Helical" evidence="10">
    <location>
        <begin position="744"/>
        <end position="768"/>
    </location>
</feature>
<dbReference type="Proteomes" id="UP000275408">
    <property type="component" value="Unassembled WGS sequence"/>
</dbReference>
<feature type="transmembrane region" description="Helical" evidence="10">
    <location>
        <begin position="54"/>
        <end position="76"/>
    </location>
</feature>
<feature type="transmembrane region" description="Helical" evidence="10">
    <location>
        <begin position="462"/>
        <end position="484"/>
    </location>
</feature>
<dbReference type="SUPFAM" id="SSF81321">
    <property type="entry name" value="Family A G protein-coupled receptor-like"/>
    <property type="match status" value="2"/>
</dbReference>
<evidence type="ECO:0000256" key="7">
    <source>
        <dbReference type="ARBA" id="ARBA00023224"/>
    </source>
</evidence>
<evidence type="ECO:0000256" key="4">
    <source>
        <dbReference type="ARBA" id="ARBA00023040"/>
    </source>
</evidence>
<feature type="transmembrane region" description="Helical" evidence="10">
    <location>
        <begin position="341"/>
        <end position="366"/>
    </location>
</feature>
<reference evidence="12 13" key="1">
    <citation type="journal article" date="2018" name="Sci. Rep.">
        <title>Comparative analysis of the Pocillopora damicornis genome highlights role of immune system in coral evolution.</title>
        <authorList>
            <person name="Cunning R."/>
            <person name="Bay R.A."/>
            <person name="Gillette P."/>
            <person name="Baker A.C."/>
            <person name="Traylor-Knowles N."/>
        </authorList>
    </citation>
    <scope>NUCLEOTIDE SEQUENCE [LARGE SCALE GENOMIC DNA]</scope>
    <source>
        <strain evidence="12">RSMAS</strain>
        <tissue evidence="12">Whole animal</tissue>
    </source>
</reference>
<feature type="domain" description="G-protein coupled receptors family 1 profile" evidence="11">
    <location>
        <begin position="475"/>
        <end position="765"/>
    </location>
</feature>
<accession>A0A3M6UH02</accession>
<dbReference type="OrthoDB" id="10053194at2759"/>
<dbReference type="EMBL" id="RCHS01001556">
    <property type="protein sequence ID" value="RMX52922.1"/>
    <property type="molecule type" value="Genomic_DNA"/>
</dbReference>
<evidence type="ECO:0000256" key="9">
    <source>
        <dbReference type="SAM" id="MobiDB-lite"/>
    </source>
</evidence>
<dbReference type="PANTHER" id="PTHR45695">
    <property type="entry name" value="LEUCOKININ RECEPTOR-RELATED"/>
    <property type="match status" value="1"/>
</dbReference>
<dbReference type="PROSITE" id="PS50262">
    <property type="entry name" value="G_PROTEIN_RECEP_F1_2"/>
    <property type="match status" value="2"/>
</dbReference>
<feature type="transmembrane region" description="Helical" evidence="10">
    <location>
        <begin position="126"/>
        <end position="147"/>
    </location>
</feature>
<feature type="transmembrane region" description="Helical" evidence="10">
    <location>
        <begin position="308"/>
        <end position="329"/>
    </location>
</feature>
<dbReference type="Pfam" id="PF00001">
    <property type="entry name" value="7tm_1"/>
    <property type="match status" value="2"/>
</dbReference>
<evidence type="ECO:0000313" key="13">
    <source>
        <dbReference type="Proteomes" id="UP000275408"/>
    </source>
</evidence>
<feature type="compositionally biased region" description="Low complexity" evidence="9">
    <location>
        <begin position="254"/>
        <end position="270"/>
    </location>
</feature>
<evidence type="ECO:0000313" key="12">
    <source>
        <dbReference type="EMBL" id="RMX52922.1"/>
    </source>
</evidence>
<proteinExistence type="inferred from homology"/>
<keyword evidence="5 10" id="KW-0472">Membrane</keyword>
<dbReference type="AlphaFoldDB" id="A0A3M6UH02"/>
<dbReference type="InterPro" id="IPR000276">
    <property type="entry name" value="GPCR_Rhodpsn"/>
</dbReference>
<feature type="region of interest" description="Disordered" evidence="9">
    <location>
        <begin position="797"/>
        <end position="817"/>
    </location>
</feature>
<comment type="caution">
    <text evidence="12">The sequence shown here is derived from an EMBL/GenBank/DDBJ whole genome shotgun (WGS) entry which is preliminary data.</text>
</comment>
<feature type="transmembrane region" description="Helical" evidence="10">
    <location>
        <begin position="428"/>
        <end position="447"/>
    </location>
</feature>
<name>A0A3M6UH02_POCDA</name>
<protein>
    <recommendedName>
        <fullName evidence="11">G-protein coupled receptors family 1 profile domain-containing protein</fullName>
    </recommendedName>
</protein>
<keyword evidence="2 8" id="KW-0812">Transmembrane</keyword>
<dbReference type="PROSITE" id="PS00237">
    <property type="entry name" value="G_PROTEIN_RECEP_F1_1"/>
    <property type="match status" value="2"/>
</dbReference>
<dbReference type="PANTHER" id="PTHR45695:SF9">
    <property type="entry name" value="LEUCOKININ RECEPTOR"/>
    <property type="match status" value="1"/>
</dbReference>
<keyword evidence="7 8" id="KW-0807">Transducer</keyword>
<keyword evidence="3 10" id="KW-1133">Transmembrane helix</keyword>
<feature type="transmembrane region" description="Helical" evidence="10">
    <location>
        <begin position="534"/>
        <end position="555"/>
    </location>
</feature>
<keyword evidence="4 8" id="KW-0297">G-protein coupled receptor</keyword>
<keyword evidence="13" id="KW-1185">Reference proteome</keyword>
<comment type="similarity">
    <text evidence="8">Belongs to the G-protein coupled receptor 1 family.</text>
</comment>
<feature type="transmembrane region" description="Helical" evidence="10">
    <location>
        <begin position="207"/>
        <end position="231"/>
    </location>
</feature>
<keyword evidence="6 8" id="KW-0675">Receptor</keyword>
<feature type="transmembrane region" description="Helical" evidence="10">
    <location>
        <begin position="496"/>
        <end position="514"/>
    </location>
</feature>
<evidence type="ECO:0000256" key="3">
    <source>
        <dbReference type="ARBA" id="ARBA00022989"/>
    </source>
</evidence>
<dbReference type="PRINTS" id="PR00237">
    <property type="entry name" value="GPCRRHODOPSN"/>
</dbReference>
<feature type="transmembrane region" description="Helical" evidence="10">
    <location>
        <begin position="168"/>
        <end position="187"/>
    </location>
</feature>
<feature type="transmembrane region" description="Helical" evidence="10">
    <location>
        <begin position="710"/>
        <end position="732"/>
    </location>
</feature>
<evidence type="ECO:0000259" key="11">
    <source>
        <dbReference type="PROSITE" id="PS50262"/>
    </source>
</evidence>
<dbReference type="InterPro" id="IPR017452">
    <property type="entry name" value="GPCR_Rhodpsn_7TM"/>
</dbReference>
<evidence type="ECO:0000256" key="5">
    <source>
        <dbReference type="ARBA" id="ARBA00023136"/>
    </source>
</evidence>